<feature type="transmembrane region" description="Helical" evidence="8">
    <location>
        <begin position="140"/>
        <end position="163"/>
    </location>
</feature>
<dbReference type="InterPro" id="IPR020846">
    <property type="entry name" value="MFS_dom"/>
</dbReference>
<feature type="domain" description="Major facilitator superfamily (MFS) profile" evidence="9">
    <location>
        <begin position="60"/>
        <end position="512"/>
    </location>
</feature>
<sequence>MSLDTESFETAEKAIEVVTKEMVSLTNYSAIGSLTSQLSQNDTKSGGIEQKKLPLKPILLCLATSFAGFIFGWDVGTIGGITNMVSFQNFFGTNFDSSSNTHYFPKLLIGLIVSIFNISCALGGLFLVKIADINGRKPGIYAAITIYSLGTLIGWTCGSSWWYFFFARFISGLGVGATAVMIPMFIAESAPINIRGAMVVLYQLMITLGILLGNVINYCCRSTLHETDNATWKIPVGLGNVWAAIVALGVHFMPESPVFLTKRLGSALKAKAAFAHMNNLDVDDPIVDSHIRKMMESADAEVSTHNDMKNSRFEFILGQPRLGFRLFIGIMVMAFQQLSGANYFFYYGTTLFNSVGIEDPYLTSILLSSVNFISTFFGIYLVEKLGRKACLILGSAGMFTCMSVYASVGSFALNKSPQNSGAIMVTFTCVYIMFFACTSGPVSFVVISELFPSRTKAISMAVCTSINWLCNFFISLCTPYVTDKIGFKFGFVFAGCLFVSFWFFTFLLKETKNKTPEQVDALYSIDKQ</sequence>
<dbReference type="GO" id="GO:0005351">
    <property type="term" value="F:carbohydrate:proton symporter activity"/>
    <property type="evidence" value="ECO:0007669"/>
    <property type="project" value="TreeGrafter"/>
</dbReference>
<dbReference type="Pfam" id="PF00083">
    <property type="entry name" value="Sugar_tr"/>
    <property type="match status" value="1"/>
</dbReference>
<dbReference type="HOGENOM" id="CLU_001265_30_1_1"/>
<dbReference type="FunCoup" id="F2Z6E4">
    <property type="interactions" value="1448"/>
</dbReference>
<gene>
    <name evidence="10" type="ORF">KLLA0_E20945g</name>
</gene>
<feature type="transmembrane region" description="Helical" evidence="8">
    <location>
        <begin position="169"/>
        <end position="187"/>
    </location>
</feature>
<dbReference type="NCBIfam" id="TIGR00879">
    <property type="entry name" value="SP"/>
    <property type="match status" value="1"/>
</dbReference>
<comment type="subcellular location">
    <subcellularLocation>
        <location evidence="1">Membrane</location>
        <topology evidence="1">Multi-pass membrane protein</topology>
    </subcellularLocation>
</comment>
<evidence type="ECO:0000256" key="4">
    <source>
        <dbReference type="ARBA" id="ARBA00022692"/>
    </source>
</evidence>
<feature type="transmembrane region" description="Helical" evidence="8">
    <location>
        <begin position="322"/>
        <end position="346"/>
    </location>
</feature>
<dbReference type="SUPFAM" id="SSF103473">
    <property type="entry name" value="MFS general substrate transporter"/>
    <property type="match status" value="1"/>
</dbReference>
<feature type="transmembrane region" description="Helical" evidence="8">
    <location>
        <begin position="389"/>
        <end position="408"/>
    </location>
</feature>
<dbReference type="InterPro" id="IPR003663">
    <property type="entry name" value="Sugar/inositol_transpt"/>
</dbReference>
<dbReference type="KEGG" id="kla:KLLA0_E20945g"/>
<feature type="transmembrane region" description="Helical" evidence="8">
    <location>
        <begin position="420"/>
        <end position="446"/>
    </location>
</feature>
<dbReference type="OMA" id="IFGWDVG"/>
<keyword evidence="4 8" id="KW-0812">Transmembrane</keyword>
<dbReference type="InterPro" id="IPR005828">
    <property type="entry name" value="MFS_sugar_transport-like"/>
</dbReference>
<evidence type="ECO:0000256" key="6">
    <source>
        <dbReference type="ARBA" id="ARBA00023136"/>
    </source>
</evidence>
<evidence type="ECO:0000256" key="5">
    <source>
        <dbReference type="ARBA" id="ARBA00022989"/>
    </source>
</evidence>
<dbReference type="CDD" id="cd17356">
    <property type="entry name" value="MFS_HXT"/>
    <property type="match status" value="1"/>
</dbReference>
<evidence type="ECO:0000256" key="1">
    <source>
        <dbReference type="ARBA" id="ARBA00004141"/>
    </source>
</evidence>
<organism evidence="10 11">
    <name type="scientific">Kluyveromyces lactis (strain ATCC 8585 / CBS 2359 / DSM 70799 / NBRC 1267 / NRRL Y-1140 / WM37)</name>
    <name type="common">Yeast</name>
    <name type="synonym">Candida sphaerica</name>
    <dbReference type="NCBI Taxonomy" id="284590"/>
    <lineage>
        <taxon>Eukaryota</taxon>
        <taxon>Fungi</taxon>
        <taxon>Dikarya</taxon>
        <taxon>Ascomycota</taxon>
        <taxon>Saccharomycotina</taxon>
        <taxon>Saccharomycetes</taxon>
        <taxon>Saccharomycetales</taxon>
        <taxon>Saccharomycetaceae</taxon>
        <taxon>Kluyveromyces</taxon>
    </lineage>
</organism>
<feature type="transmembrane region" description="Helical" evidence="8">
    <location>
        <begin position="458"/>
        <end position="481"/>
    </location>
</feature>
<evidence type="ECO:0000256" key="2">
    <source>
        <dbReference type="ARBA" id="ARBA00010992"/>
    </source>
</evidence>
<dbReference type="PRINTS" id="PR00171">
    <property type="entry name" value="SUGRTRNSPORT"/>
</dbReference>
<dbReference type="GeneID" id="2894642"/>
<evidence type="ECO:0000256" key="8">
    <source>
        <dbReference type="SAM" id="Phobius"/>
    </source>
</evidence>
<dbReference type="RefSeq" id="XP_454897.1">
    <property type="nucleotide sequence ID" value="XM_454897.1"/>
</dbReference>
<dbReference type="PANTHER" id="PTHR48022:SF50">
    <property type="entry name" value="HEXOSE TRANSPORTER HXT14"/>
    <property type="match status" value="1"/>
</dbReference>
<feature type="transmembrane region" description="Helical" evidence="8">
    <location>
        <begin position="58"/>
        <end position="87"/>
    </location>
</feature>
<proteinExistence type="inferred from homology"/>
<protein>
    <submittedName>
        <fullName evidence="10">KLLA0E20945p</fullName>
    </submittedName>
</protein>
<dbReference type="GO" id="GO:0005886">
    <property type="term" value="C:plasma membrane"/>
    <property type="evidence" value="ECO:0007669"/>
    <property type="project" value="TreeGrafter"/>
</dbReference>
<keyword evidence="6 8" id="KW-0472">Membrane</keyword>
<dbReference type="PANTHER" id="PTHR48022">
    <property type="entry name" value="PLASTIDIC GLUCOSE TRANSPORTER 4"/>
    <property type="match status" value="1"/>
</dbReference>
<dbReference type="EMBL" id="CR382125">
    <property type="protein sequence ID" value="CAG99984.1"/>
    <property type="molecule type" value="Genomic_DNA"/>
</dbReference>
<dbReference type="eggNOG" id="KOG0254">
    <property type="taxonomic scope" value="Eukaryota"/>
</dbReference>
<feature type="transmembrane region" description="Helical" evidence="8">
    <location>
        <begin position="487"/>
        <end position="508"/>
    </location>
</feature>
<dbReference type="Gene3D" id="1.20.1250.20">
    <property type="entry name" value="MFS general substrate transporter like domains"/>
    <property type="match status" value="1"/>
</dbReference>
<accession>F2Z6E4</accession>
<keyword evidence="11" id="KW-1185">Reference proteome</keyword>
<feature type="transmembrane region" description="Helical" evidence="8">
    <location>
        <begin position="107"/>
        <end position="128"/>
    </location>
</feature>
<dbReference type="Proteomes" id="UP000000598">
    <property type="component" value="Chromosome E"/>
</dbReference>
<dbReference type="InterPro" id="IPR036259">
    <property type="entry name" value="MFS_trans_sf"/>
</dbReference>
<dbReference type="InParanoid" id="F2Z6E4"/>
<evidence type="ECO:0000313" key="10">
    <source>
        <dbReference type="EMBL" id="CAG99984.1"/>
    </source>
</evidence>
<evidence type="ECO:0000313" key="11">
    <source>
        <dbReference type="Proteomes" id="UP000000598"/>
    </source>
</evidence>
<dbReference type="InterPro" id="IPR005829">
    <property type="entry name" value="Sugar_transporter_CS"/>
</dbReference>
<dbReference type="AlphaFoldDB" id="F2Z6E4"/>
<name>F2Z6E4_KLULA</name>
<evidence type="ECO:0000256" key="7">
    <source>
        <dbReference type="RuleBase" id="RU003346"/>
    </source>
</evidence>
<keyword evidence="3 7" id="KW-0813">Transport</keyword>
<feature type="transmembrane region" description="Helical" evidence="8">
    <location>
        <begin position="361"/>
        <end position="382"/>
    </location>
</feature>
<feature type="transmembrane region" description="Helical" evidence="8">
    <location>
        <begin position="199"/>
        <end position="218"/>
    </location>
</feature>
<comment type="similarity">
    <text evidence="2 7">Belongs to the major facilitator superfamily. Sugar transporter (TC 2.A.1.1) family.</text>
</comment>
<dbReference type="PaxDb" id="284590-F2Z6E4"/>
<dbReference type="InterPro" id="IPR050360">
    <property type="entry name" value="MFS_Sugar_Transporters"/>
</dbReference>
<evidence type="ECO:0000256" key="3">
    <source>
        <dbReference type="ARBA" id="ARBA00022448"/>
    </source>
</evidence>
<dbReference type="PROSITE" id="PS50850">
    <property type="entry name" value="MFS"/>
    <property type="match status" value="1"/>
</dbReference>
<dbReference type="PROSITE" id="PS00216">
    <property type="entry name" value="SUGAR_TRANSPORT_1"/>
    <property type="match status" value="1"/>
</dbReference>
<dbReference type="PROSITE" id="PS00217">
    <property type="entry name" value="SUGAR_TRANSPORT_2"/>
    <property type="match status" value="1"/>
</dbReference>
<keyword evidence="5 8" id="KW-1133">Transmembrane helix</keyword>
<reference evidence="10 11" key="1">
    <citation type="journal article" date="2004" name="Nature">
        <title>Genome evolution in yeasts.</title>
        <authorList>
            <consortium name="Genolevures"/>
            <person name="Dujon B."/>
            <person name="Sherman D."/>
            <person name="Fischer G."/>
            <person name="Durrens P."/>
            <person name="Casaregola S."/>
            <person name="Lafontaine I."/>
            <person name="de Montigny J."/>
            <person name="Marck C."/>
            <person name="Neuveglise C."/>
            <person name="Talla E."/>
            <person name="Goffard N."/>
            <person name="Frangeul L."/>
            <person name="Aigle M."/>
            <person name="Anthouard V."/>
            <person name="Babour A."/>
            <person name="Barbe V."/>
            <person name="Barnay S."/>
            <person name="Blanchin S."/>
            <person name="Beckerich J.M."/>
            <person name="Beyne E."/>
            <person name="Bleykasten C."/>
            <person name="Boisrame A."/>
            <person name="Boyer J."/>
            <person name="Cattolico L."/>
            <person name="Confanioleri F."/>
            <person name="de Daruvar A."/>
            <person name="Despons L."/>
            <person name="Fabre E."/>
            <person name="Fairhead C."/>
            <person name="Ferry-Dumazet H."/>
            <person name="Groppi A."/>
            <person name="Hantraye F."/>
            <person name="Hennequin C."/>
            <person name="Jauniaux N."/>
            <person name="Joyet P."/>
            <person name="Kachouri R."/>
            <person name="Kerrest A."/>
            <person name="Koszul R."/>
            <person name="Lemaire M."/>
            <person name="Lesur I."/>
            <person name="Ma L."/>
            <person name="Muller H."/>
            <person name="Nicaud J.M."/>
            <person name="Nikolski M."/>
            <person name="Oztas S."/>
            <person name="Ozier-Kalogeropoulos O."/>
            <person name="Pellenz S."/>
            <person name="Potier S."/>
            <person name="Richard G.F."/>
            <person name="Straub M.L."/>
            <person name="Suleau A."/>
            <person name="Swennene D."/>
            <person name="Tekaia F."/>
            <person name="Wesolowski-Louvel M."/>
            <person name="Westhof E."/>
            <person name="Wirth B."/>
            <person name="Zeniou-Meyer M."/>
            <person name="Zivanovic I."/>
            <person name="Bolotin-Fukuhara M."/>
            <person name="Thierry A."/>
            <person name="Bouchier C."/>
            <person name="Caudron B."/>
            <person name="Scarpelli C."/>
            <person name="Gaillardin C."/>
            <person name="Weissenbach J."/>
            <person name="Wincker P."/>
            <person name="Souciet J.L."/>
        </authorList>
    </citation>
    <scope>NUCLEOTIDE SEQUENCE [LARGE SCALE GENOMIC DNA]</scope>
    <source>
        <strain evidence="11">ATCC 8585 / CBS 2359 / DSM 70799 / NBRC 1267 / NRRL Y-1140 / WM37</strain>
    </source>
</reference>
<evidence type="ECO:0000259" key="9">
    <source>
        <dbReference type="PROSITE" id="PS50850"/>
    </source>
</evidence>